<reference evidence="2" key="1">
    <citation type="submission" date="2013-08" db="EMBL/GenBank/DDBJ databases">
        <title>Gene expansion shapes genome architecture in the human pathogen Lichtheimia corymbifera: an evolutionary genomics analysis in the ancient terrestrial Mucorales (Mucoromycotina).</title>
        <authorList>
            <person name="Schwartze V.U."/>
            <person name="Winter S."/>
            <person name="Shelest E."/>
            <person name="Marcet-Houben M."/>
            <person name="Horn F."/>
            <person name="Wehner S."/>
            <person name="Hoffmann K."/>
            <person name="Riege K."/>
            <person name="Sammeth M."/>
            <person name="Nowrousian M."/>
            <person name="Valiante V."/>
            <person name="Linde J."/>
            <person name="Jacobsen I.D."/>
            <person name="Marz M."/>
            <person name="Brakhage A.A."/>
            <person name="Gabaldon T."/>
            <person name="Bocker S."/>
            <person name="Voigt K."/>
        </authorList>
    </citation>
    <scope>NUCLEOTIDE SEQUENCE [LARGE SCALE GENOMIC DNA]</scope>
    <source>
        <strain evidence="2">FSU 9682</strain>
    </source>
</reference>
<dbReference type="AlphaFoldDB" id="A0A068S9G4"/>
<evidence type="ECO:0000256" key="1">
    <source>
        <dbReference type="SAM" id="SignalP"/>
    </source>
</evidence>
<comment type="caution">
    <text evidence="2">The sequence shown here is derived from an EMBL/GenBank/DDBJ whole genome shotgun (WGS) entry which is preliminary data.</text>
</comment>
<accession>A0A068S9G4</accession>
<gene>
    <name evidence="2" type="ORF">LCOR_09799.1</name>
</gene>
<protein>
    <submittedName>
        <fullName evidence="2">Uncharacterized protein</fullName>
    </submittedName>
</protein>
<keyword evidence="1" id="KW-0732">Signal</keyword>
<dbReference type="Proteomes" id="UP000027586">
    <property type="component" value="Unassembled WGS sequence"/>
</dbReference>
<proteinExistence type="predicted"/>
<dbReference type="VEuPathDB" id="FungiDB:LCOR_09799.1"/>
<name>A0A068S9G4_9FUNG</name>
<feature type="signal peptide" evidence="1">
    <location>
        <begin position="1"/>
        <end position="27"/>
    </location>
</feature>
<dbReference type="EMBL" id="CBTN010000063">
    <property type="protein sequence ID" value="CDH58954.1"/>
    <property type="molecule type" value="Genomic_DNA"/>
</dbReference>
<keyword evidence="3" id="KW-1185">Reference proteome</keyword>
<sequence length="93" mass="10204">MIIGLSPSLRLILFISTIFALVTLVVSADSASKELAKANKKDEPKRISFHIGAKCKQATVRKRSTQEQHVEQSVTFQDDEGDNALAQCRTESG</sequence>
<evidence type="ECO:0000313" key="3">
    <source>
        <dbReference type="Proteomes" id="UP000027586"/>
    </source>
</evidence>
<organism evidence="2 3">
    <name type="scientific">Lichtheimia corymbifera JMRC:FSU:9682</name>
    <dbReference type="NCBI Taxonomy" id="1263082"/>
    <lineage>
        <taxon>Eukaryota</taxon>
        <taxon>Fungi</taxon>
        <taxon>Fungi incertae sedis</taxon>
        <taxon>Mucoromycota</taxon>
        <taxon>Mucoromycotina</taxon>
        <taxon>Mucoromycetes</taxon>
        <taxon>Mucorales</taxon>
        <taxon>Lichtheimiaceae</taxon>
        <taxon>Lichtheimia</taxon>
    </lineage>
</organism>
<evidence type="ECO:0000313" key="2">
    <source>
        <dbReference type="EMBL" id="CDH58954.1"/>
    </source>
</evidence>
<feature type="chain" id="PRO_5001652964" evidence="1">
    <location>
        <begin position="28"/>
        <end position="93"/>
    </location>
</feature>